<evidence type="ECO:0008006" key="3">
    <source>
        <dbReference type="Google" id="ProtNLM"/>
    </source>
</evidence>
<protein>
    <recommendedName>
        <fullName evidence="3">Phage tail protein</fullName>
    </recommendedName>
</protein>
<dbReference type="RefSeq" id="WP_390195110.1">
    <property type="nucleotide sequence ID" value="NZ_JBHMEP010000006.1"/>
</dbReference>
<gene>
    <name evidence="1" type="ORF">ACFFUV_17260</name>
</gene>
<dbReference type="Proteomes" id="UP001589645">
    <property type="component" value="Unassembled WGS sequence"/>
</dbReference>
<dbReference type="EMBL" id="JBHMEP010000006">
    <property type="protein sequence ID" value="MFB9136719.1"/>
    <property type="molecule type" value="Genomic_DNA"/>
</dbReference>
<reference evidence="1 2" key="1">
    <citation type="submission" date="2024-09" db="EMBL/GenBank/DDBJ databases">
        <authorList>
            <person name="Sun Q."/>
            <person name="Mori K."/>
        </authorList>
    </citation>
    <scope>NUCLEOTIDE SEQUENCE [LARGE SCALE GENOMIC DNA]</scope>
    <source>
        <strain evidence="1 2">CECT 8064</strain>
    </source>
</reference>
<evidence type="ECO:0000313" key="1">
    <source>
        <dbReference type="EMBL" id="MFB9136719.1"/>
    </source>
</evidence>
<comment type="caution">
    <text evidence="1">The sequence shown here is derived from an EMBL/GenBank/DDBJ whole genome shotgun (WGS) entry which is preliminary data.</text>
</comment>
<evidence type="ECO:0000313" key="2">
    <source>
        <dbReference type="Proteomes" id="UP001589645"/>
    </source>
</evidence>
<name>A0ABV5HR37_9VIBR</name>
<proteinExistence type="predicted"/>
<sequence>MSDGIHLTHYHQMIVKWLKEHVNWLKLVDFYPETETALPVPCAFFSVQDWERSEDQRMNGQLTVTLSCELLAVLGIAEDKYQLDIRNAAMALAIAVEGERFGLPVEPAVFSSAEPDAFNPELDDYAVWSIRFTQEIDIGKDEFQYTGVTPSTVKVGYVPKVGLNDQDSYEQVTDERT</sequence>
<organism evidence="1 2">
    <name type="scientific">Vibrio olivae</name>
    <dbReference type="NCBI Taxonomy" id="1243002"/>
    <lineage>
        <taxon>Bacteria</taxon>
        <taxon>Pseudomonadati</taxon>
        <taxon>Pseudomonadota</taxon>
        <taxon>Gammaproteobacteria</taxon>
        <taxon>Vibrionales</taxon>
        <taxon>Vibrionaceae</taxon>
        <taxon>Vibrio</taxon>
    </lineage>
</organism>
<accession>A0ABV5HR37</accession>
<keyword evidence="2" id="KW-1185">Reference proteome</keyword>